<dbReference type="Gene3D" id="3.20.20.140">
    <property type="entry name" value="Metal-dependent hydrolases"/>
    <property type="match status" value="1"/>
</dbReference>
<gene>
    <name evidence="2" type="ORF">NX722_16410</name>
</gene>
<dbReference type="Proteomes" id="UP001209854">
    <property type="component" value="Unassembled WGS sequence"/>
</dbReference>
<dbReference type="RefSeq" id="WP_262563908.1">
    <property type="nucleotide sequence ID" value="NZ_JAPFCC010000001.1"/>
</dbReference>
<dbReference type="CDD" id="cd01300">
    <property type="entry name" value="YtcJ_like"/>
    <property type="match status" value="1"/>
</dbReference>
<accession>A0ABT3MYU9</accession>
<feature type="domain" description="Amidohydrolase 3" evidence="1">
    <location>
        <begin position="112"/>
        <end position="612"/>
    </location>
</feature>
<dbReference type="InterPro" id="IPR006311">
    <property type="entry name" value="TAT_signal"/>
</dbReference>
<dbReference type="EMBL" id="JAPFCC010000001">
    <property type="protein sequence ID" value="MCW7554174.1"/>
    <property type="molecule type" value="Genomic_DNA"/>
</dbReference>
<dbReference type="InterPro" id="IPR011059">
    <property type="entry name" value="Metal-dep_hydrolase_composite"/>
</dbReference>
<dbReference type="SUPFAM" id="SSF51556">
    <property type="entry name" value="Metallo-dependent hydrolases"/>
    <property type="match status" value="1"/>
</dbReference>
<protein>
    <submittedName>
        <fullName evidence="2">Amidohydrolase</fullName>
    </submittedName>
</protein>
<dbReference type="PANTHER" id="PTHR22642">
    <property type="entry name" value="IMIDAZOLONEPROPIONASE"/>
    <property type="match status" value="1"/>
</dbReference>
<dbReference type="Gene3D" id="2.30.40.10">
    <property type="entry name" value="Urease, subunit C, domain 1"/>
    <property type="match status" value="1"/>
</dbReference>
<evidence type="ECO:0000313" key="2">
    <source>
        <dbReference type="EMBL" id="MCW7554174.1"/>
    </source>
</evidence>
<name>A0ABT3MYU9_9GAMM</name>
<dbReference type="Pfam" id="PF07969">
    <property type="entry name" value="Amidohydro_3"/>
    <property type="match status" value="1"/>
</dbReference>
<organism evidence="2 3">
    <name type="scientific">Endozoicomonas gorgoniicola</name>
    <dbReference type="NCBI Taxonomy" id="1234144"/>
    <lineage>
        <taxon>Bacteria</taxon>
        <taxon>Pseudomonadati</taxon>
        <taxon>Pseudomonadota</taxon>
        <taxon>Gammaproteobacteria</taxon>
        <taxon>Oceanospirillales</taxon>
        <taxon>Endozoicomonadaceae</taxon>
        <taxon>Endozoicomonas</taxon>
    </lineage>
</organism>
<dbReference type="Gene3D" id="3.10.310.70">
    <property type="match status" value="1"/>
</dbReference>
<evidence type="ECO:0000259" key="1">
    <source>
        <dbReference type="Pfam" id="PF07969"/>
    </source>
</evidence>
<reference evidence="2 3" key="1">
    <citation type="submission" date="2022-10" db="EMBL/GenBank/DDBJ databases">
        <title>High-quality genome sequences of two octocoral-associated bacteria, Endozoicomonas euniceicola EF212 and Endozoicomonas gorgoniicola PS125.</title>
        <authorList>
            <person name="Chiou Y.-J."/>
            <person name="Chen Y.-H."/>
        </authorList>
    </citation>
    <scope>NUCLEOTIDE SEQUENCE [LARGE SCALE GENOMIC DNA]</scope>
    <source>
        <strain evidence="2 3">PS125</strain>
    </source>
</reference>
<dbReference type="SUPFAM" id="SSF51338">
    <property type="entry name" value="Composite domain of metallo-dependent hydrolases"/>
    <property type="match status" value="1"/>
</dbReference>
<proteinExistence type="predicted"/>
<dbReference type="PANTHER" id="PTHR22642:SF2">
    <property type="entry name" value="PROTEIN LONG AFTER FAR-RED 3"/>
    <property type="match status" value="1"/>
</dbReference>
<dbReference type="InterPro" id="IPR032466">
    <property type="entry name" value="Metal_Hydrolase"/>
</dbReference>
<keyword evidence="3" id="KW-1185">Reference proteome</keyword>
<dbReference type="InterPro" id="IPR033932">
    <property type="entry name" value="YtcJ-like"/>
</dbReference>
<dbReference type="InterPro" id="IPR013108">
    <property type="entry name" value="Amidohydro_3"/>
</dbReference>
<dbReference type="PROSITE" id="PS51318">
    <property type="entry name" value="TAT"/>
    <property type="match status" value="1"/>
</dbReference>
<sequence>MKRQMFDLNDNDNILESPQRRSFFKKSFGAAATAAAAATMVSPIAQAVASGGVAAPHPSVGDKTVLYVNGKVYQGGKYKQAWAEAFVVRGNVFTKVGTTEEILKLRTPETLVVDLRGHTVLPGLIDDHMHPEMAVECFNNVRVDELSTTWDEFKVLVKKELDEHPERPWVFGANLDYLWDDGSNIKMFGKPSHKKILDELIPDKPAYFWECSGHAALVNSKALEVCGITKDTPDPVGGHYVRDENGEATGVLRELAAHIVWEKWLGTLPGPKELGEKQLKPVFSYINSYGLTSVSEVWSREMYGQAYKYLDDNDDLSVRLTVYATDVVDFATPEMQKLADKYIMNHRDYSGKNVKIVGVKYILDGAAAGQTAVVVEPYEGTDYHGPWRNTPEQYREGLKKYDAMGLTVHAHCAGDGAARMVLDAVEELRKKPGNNADKLQHRVAHCAMIHPDDVQRFAELNVYAEFSPVFWYDMAATRVIEQDIGKERVHKYMYPVKPIVDSGAPVAIGTDWMVTPLDPWAAIETIVTRRGCGIKEGSTMNAEEYAISLETAVWMYTQANADSQKRSHEIGSITPGKYADFAVLNQNIFEVPITDVHKTKVLSTVLGGRDVYLSSRVKEIIDLDELTGDFENKMTFASVGRNF</sequence>
<comment type="caution">
    <text evidence="2">The sequence shown here is derived from an EMBL/GenBank/DDBJ whole genome shotgun (WGS) entry which is preliminary data.</text>
</comment>
<evidence type="ECO:0000313" key="3">
    <source>
        <dbReference type="Proteomes" id="UP001209854"/>
    </source>
</evidence>